<evidence type="ECO:0000256" key="10">
    <source>
        <dbReference type="RuleBase" id="RU362115"/>
    </source>
</evidence>
<evidence type="ECO:0000256" key="3">
    <source>
        <dbReference type="ARBA" id="ARBA00009045"/>
    </source>
</evidence>
<feature type="transmembrane region" description="Helical" evidence="10">
    <location>
        <begin position="292"/>
        <end position="312"/>
    </location>
</feature>
<dbReference type="SUPFAM" id="SSF144091">
    <property type="entry name" value="Rhomboid-like"/>
    <property type="match status" value="1"/>
</dbReference>
<dbReference type="PANTHER" id="PTHR22936:SF69">
    <property type="entry name" value="RHOMBOID-LIKE PROTEIN"/>
    <property type="match status" value="1"/>
</dbReference>
<dbReference type="EMBL" id="ML769392">
    <property type="protein sequence ID" value="KAE9408180.1"/>
    <property type="molecule type" value="Genomic_DNA"/>
</dbReference>
<comment type="catalytic activity">
    <reaction evidence="1 10">
        <text>Cleaves type-1 transmembrane domains using a catalytic dyad composed of serine and histidine that are contributed by different transmembrane domains.</text>
        <dbReference type="EC" id="3.4.21.105"/>
    </reaction>
</comment>
<dbReference type="AlphaFoldDB" id="A0A6A4IDV2"/>
<evidence type="ECO:0000256" key="8">
    <source>
        <dbReference type="ARBA" id="ARBA00022989"/>
    </source>
</evidence>
<evidence type="ECO:0000256" key="5">
    <source>
        <dbReference type="ARBA" id="ARBA00022692"/>
    </source>
</evidence>
<keyword evidence="14" id="KW-1185">Reference proteome</keyword>
<feature type="transmembrane region" description="Helical" evidence="10">
    <location>
        <begin position="371"/>
        <end position="391"/>
    </location>
</feature>
<accession>A0A6A4IDV2</accession>
<keyword evidence="9 10" id="KW-0472">Membrane</keyword>
<comment type="similarity">
    <text evidence="3 10">Belongs to the peptidase S54 family.</text>
</comment>
<dbReference type="OrthoDB" id="2146116at2759"/>
<evidence type="ECO:0000313" key="13">
    <source>
        <dbReference type="EMBL" id="KAE9408180.1"/>
    </source>
</evidence>
<feature type="transmembrane region" description="Helical" evidence="10">
    <location>
        <begin position="253"/>
        <end position="271"/>
    </location>
</feature>
<dbReference type="Pfam" id="PF01694">
    <property type="entry name" value="Rhomboid"/>
    <property type="match status" value="1"/>
</dbReference>
<evidence type="ECO:0000256" key="6">
    <source>
        <dbReference type="ARBA" id="ARBA00022801"/>
    </source>
</evidence>
<dbReference type="GO" id="GO:0006508">
    <property type="term" value="P:proteolysis"/>
    <property type="evidence" value="ECO:0007669"/>
    <property type="project" value="UniProtKB-KW"/>
</dbReference>
<dbReference type="PANTHER" id="PTHR22936">
    <property type="entry name" value="RHOMBOID-RELATED"/>
    <property type="match status" value="1"/>
</dbReference>
<evidence type="ECO:0000256" key="7">
    <source>
        <dbReference type="ARBA" id="ARBA00022825"/>
    </source>
</evidence>
<comment type="subcellular location">
    <subcellularLocation>
        <location evidence="2 10">Membrane</location>
        <topology evidence="2 10">Multi-pass membrane protein</topology>
    </subcellularLocation>
</comment>
<dbReference type="InterPro" id="IPR022764">
    <property type="entry name" value="Peptidase_S54_rhomboid_dom"/>
</dbReference>
<dbReference type="EC" id="3.4.21.105" evidence="10"/>
<dbReference type="GO" id="GO:0016020">
    <property type="term" value="C:membrane"/>
    <property type="evidence" value="ECO:0007669"/>
    <property type="project" value="UniProtKB-SubCell"/>
</dbReference>
<gene>
    <name evidence="13" type="ORF">BT96DRAFT_25060</name>
</gene>
<evidence type="ECO:0000256" key="9">
    <source>
        <dbReference type="ARBA" id="ARBA00023136"/>
    </source>
</evidence>
<name>A0A6A4IDV2_9AGAR</name>
<dbReference type="InterPro" id="IPR002610">
    <property type="entry name" value="Peptidase_S54_rhomboid-like"/>
</dbReference>
<evidence type="ECO:0000313" key="14">
    <source>
        <dbReference type="Proteomes" id="UP000799118"/>
    </source>
</evidence>
<feature type="transmembrane region" description="Helical" evidence="10">
    <location>
        <begin position="150"/>
        <end position="167"/>
    </location>
</feature>
<keyword evidence="4 10" id="KW-0645">Protease</keyword>
<keyword evidence="8 10" id="KW-1133">Transmembrane helix</keyword>
<protein>
    <recommendedName>
        <fullName evidence="10">Rhomboid-type serine protease</fullName>
        <ecNumber evidence="10">3.4.21.105</ecNumber>
    </recommendedName>
</protein>
<keyword evidence="6 10" id="KW-0378">Hydrolase</keyword>
<dbReference type="GO" id="GO:0004252">
    <property type="term" value="F:serine-type endopeptidase activity"/>
    <property type="evidence" value="ECO:0007669"/>
    <property type="project" value="InterPro"/>
</dbReference>
<dbReference type="Proteomes" id="UP000799118">
    <property type="component" value="Unassembled WGS sequence"/>
</dbReference>
<evidence type="ECO:0000259" key="12">
    <source>
        <dbReference type="Pfam" id="PF01694"/>
    </source>
</evidence>
<feature type="region of interest" description="Disordered" evidence="11">
    <location>
        <begin position="34"/>
        <end position="63"/>
    </location>
</feature>
<evidence type="ECO:0000256" key="1">
    <source>
        <dbReference type="ARBA" id="ARBA00000156"/>
    </source>
</evidence>
<organism evidence="13 14">
    <name type="scientific">Gymnopus androsaceus JB14</name>
    <dbReference type="NCBI Taxonomy" id="1447944"/>
    <lineage>
        <taxon>Eukaryota</taxon>
        <taxon>Fungi</taxon>
        <taxon>Dikarya</taxon>
        <taxon>Basidiomycota</taxon>
        <taxon>Agaricomycotina</taxon>
        <taxon>Agaricomycetes</taxon>
        <taxon>Agaricomycetidae</taxon>
        <taxon>Agaricales</taxon>
        <taxon>Marasmiineae</taxon>
        <taxon>Omphalotaceae</taxon>
        <taxon>Gymnopus</taxon>
    </lineage>
</organism>
<feature type="transmembrane region" description="Helical" evidence="10">
    <location>
        <begin position="318"/>
        <end position="337"/>
    </location>
</feature>
<keyword evidence="5 10" id="KW-0812">Transmembrane</keyword>
<sequence>MLLYEMENPESTHETLHVKDEGFDHASVMTRGISPGLVRGASTARSSRSPKPGYSGAQQPYIDEEDNEPLYDEAYTKGQTSDASLVHNAAPQSKGYYQDLEYADPYTPNPLVQEADKSSPFSRFLGVDKGKYPLEQRIENKKRGIGRQRHPYLTWIISVVLIAVFIYEEVIQSRAQGTPISLKPTVNAMLGPSGSALINLGARFPPCMKNVTAIPPSTELACLNDTANPSTINCPLEQICGFNGFDNGVPNQWFRFITPVFIHAGFIHIALNLIGQLTMSAQVEREMGSGGFFLLYFAAGIFGNVLGANFALVGIPSMGASGAIFGTSAVLWVDLIAHWKYQYRPVRKLIFMSIELVLGIALGYIPYIDNFAHLGGLFMGLLLGITLYPIISISRQHYLVVWALRIVAMVLAIVLFVVLTRNFYTSDPYAACEGCRYLSCWPTSSNDHCQGTGLSSSSSS</sequence>
<evidence type="ECO:0000256" key="11">
    <source>
        <dbReference type="SAM" id="MobiDB-lite"/>
    </source>
</evidence>
<feature type="transmembrane region" description="Helical" evidence="10">
    <location>
        <begin position="349"/>
        <end position="365"/>
    </location>
</feature>
<evidence type="ECO:0000256" key="4">
    <source>
        <dbReference type="ARBA" id="ARBA00022670"/>
    </source>
</evidence>
<feature type="transmembrane region" description="Helical" evidence="10">
    <location>
        <begin position="398"/>
        <end position="419"/>
    </location>
</feature>
<keyword evidence="7 10" id="KW-0720">Serine protease</keyword>
<feature type="domain" description="Peptidase S54 rhomboid" evidence="12">
    <location>
        <begin position="251"/>
        <end position="388"/>
    </location>
</feature>
<comment type="function">
    <text evidence="10">Serine protease involved in intramembrane proteolysis.</text>
</comment>
<proteinExistence type="inferred from homology"/>
<evidence type="ECO:0000256" key="2">
    <source>
        <dbReference type="ARBA" id="ARBA00004141"/>
    </source>
</evidence>
<dbReference type="InterPro" id="IPR035952">
    <property type="entry name" value="Rhomboid-like_sf"/>
</dbReference>
<dbReference type="Gene3D" id="1.20.1540.10">
    <property type="entry name" value="Rhomboid-like"/>
    <property type="match status" value="1"/>
</dbReference>
<reference evidence="13" key="1">
    <citation type="journal article" date="2019" name="Environ. Microbiol.">
        <title>Fungal ecological strategies reflected in gene transcription - a case study of two litter decomposers.</title>
        <authorList>
            <person name="Barbi F."/>
            <person name="Kohler A."/>
            <person name="Barry K."/>
            <person name="Baskaran P."/>
            <person name="Daum C."/>
            <person name="Fauchery L."/>
            <person name="Ihrmark K."/>
            <person name="Kuo A."/>
            <person name="LaButti K."/>
            <person name="Lipzen A."/>
            <person name="Morin E."/>
            <person name="Grigoriev I.V."/>
            <person name="Henrissat B."/>
            <person name="Lindahl B."/>
            <person name="Martin F."/>
        </authorList>
    </citation>
    <scope>NUCLEOTIDE SEQUENCE</scope>
    <source>
        <strain evidence="13">JB14</strain>
    </source>
</reference>